<dbReference type="InterPro" id="IPR018076">
    <property type="entry name" value="T2SS_GspF_dom"/>
</dbReference>
<evidence type="ECO:0000256" key="2">
    <source>
        <dbReference type="ARBA" id="ARBA00022475"/>
    </source>
</evidence>
<evidence type="ECO:0000256" key="5">
    <source>
        <dbReference type="ARBA" id="ARBA00023136"/>
    </source>
</evidence>
<dbReference type="GO" id="GO:0005886">
    <property type="term" value="C:plasma membrane"/>
    <property type="evidence" value="ECO:0007669"/>
    <property type="project" value="UniProtKB-SubCell"/>
</dbReference>
<comment type="subcellular location">
    <subcellularLocation>
        <location evidence="1">Cell membrane</location>
        <topology evidence="1">Multi-pass membrane protein</topology>
    </subcellularLocation>
</comment>
<feature type="transmembrane region" description="Helical" evidence="6">
    <location>
        <begin position="47"/>
        <end position="79"/>
    </location>
</feature>
<comment type="caution">
    <text evidence="8">The sequence shown here is derived from an EMBL/GenBank/DDBJ whole genome shotgun (WGS) entry which is preliminary data.</text>
</comment>
<dbReference type="PANTHER" id="PTHR35007">
    <property type="entry name" value="INTEGRAL MEMBRANE PROTEIN-RELATED"/>
    <property type="match status" value="1"/>
</dbReference>
<dbReference type="PANTHER" id="PTHR35007:SF1">
    <property type="entry name" value="PILUS ASSEMBLY PROTEIN"/>
    <property type="match status" value="1"/>
</dbReference>
<evidence type="ECO:0000313" key="8">
    <source>
        <dbReference type="EMBL" id="MSS63198.1"/>
    </source>
</evidence>
<keyword evidence="5 6" id="KW-0472">Membrane</keyword>
<evidence type="ECO:0000256" key="3">
    <source>
        <dbReference type="ARBA" id="ARBA00022692"/>
    </source>
</evidence>
<protein>
    <recommendedName>
        <fullName evidence="7">Type II secretion system protein GspF domain-containing protein</fullName>
    </recommendedName>
</protein>
<evidence type="ECO:0000256" key="1">
    <source>
        <dbReference type="ARBA" id="ARBA00004651"/>
    </source>
</evidence>
<name>A0A6L5XY69_9FIRM</name>
<reference evidence="8 9" key="1">
    <citation type="submission" date="2019-08" db="EMBL/GenBank/DDBJ databases">
        <title>In-depth cultivation of the pig gut microbiome towards novel bacterial diversity and tailored functional studies.</title>
        <authorList>
            <person name="Wylensek D."/>
            <person name="Hitch T.C.A."/>
            <person name="Clavel T."/>
        </authorList>
    </citation>
    <scope>NUCLEOTIDE SEQUENCE [LARGE SCALE GENOMIC DNA]</scope>
    <source>
        <strain evidence="8 9">WCA-693-APC-MOT-I</strain>
    </source>
</reference>
<dbReference type="AlphaFoldDB" id="A0A6L5XY69"/>
<evidence type="ECO:0000256" key="4">
    <source>
        <dbReference type="ARBA" id="ARBA00022989"/>
    </source>
</evidence>
<organism evidence="8 9">
    <name type="scientific">Velocimicrobium porci</name>
    <dbReference type="NCBI Taxonomy" id="2606634"/>
    <lineage>
        <taxon>Bacteria</taxon>
        <taxon>Bacillati</taxon>
        <taxon>Bacillota</taxon>
        <taxon>Clostridia</taxon>
        <taxon>Lachnospirales</taxon>
        <taxon>Lachnospiraceae</taxon>
        <taxon>Velocimicrobium</taxon>
    </lineage>
</organism>
<evidence type="ECO:0000259" key="7">
    <source>
        <dbReference type="Pfam" id="PF00482"/>
    </source>
</evidence>
<evidence type="ECO:0000256" key="6">
    <source>
        <dbReference type="SAM" id="Phobius"/>
    </source>
</evidence>
<keyword evidence="4 6" id="KW-1133">Transmembrane helix</keyword>
<evidence type="ECO:0000313" key="9">
    <source>
        <dbReference type="Proteomes" id="UP000482209"/>
    </source>
</evidence>
<keyword evidence="3 6" id="KW-0812">Transmembrane</keyword>
<feature type="transmembrane region" description="Helical" evidence="6">
    <location>
        <begin position="242"/>
        <end position="266"/>
    </location>
</feature>
<gene>
    <name evidence="8" type="ORF">FYJ58_04805</name>
</gene>
<dbReference type="EMBL" id="VUMT01000005">
    <property type="protein sequence ID" value="MSS63198.1"/>
    <property type="molecule type" value="Genomic_DNA"/>
</dbReference>
<dbReference type="Pfam" id="PF00482">
    <property type="entry name" value="T2SSF"/>
    <property type="match status" value="1"/>
</dbReference>
<keyword evidence="2" id="KW-1003">Cell membrane</keyword>
<feature type="domain" description="Type II secretion system protein GspF" evidence="7">
    <location>
        <begin position="102"/>
        <end position="232"/>
    </location>
</feature>
<accession>A0A6L5XY69</accession>
<proteinExistence type="predicted"/>
<sequence>MGRGRIYRKHIISIQRRWRKRWTGTRQIRSDREPASKSSKNCEGRHFFIGILLVCSLAYLFYESVIAVILFSPFVFVYVKKKKEQDLKREQWELNLQFREVLTAMAGALNAGYSLESSFEEALLDLKPLYSDNNRMMKELKRIIYELKMNQTVESVLTDFAKRSKVEDIETFAEVVAISKRTGGDMIQVISHTARNIGDRIEVKRQIATMTAAKKLEVKIMSSVPAGIIIYMKLFSKDIMGVLYHNIVGIGIMSVLLLLYISAYLLSIRIVEISL</sequence>
<keyword evidence="9" id="KW-1185">Reference proteome</keyword>
<dbReference type="Proteomes" id="UP000482209">
    <property type="component" value="Unassembled WGS sequence"/>
</dbReference>